<evidence type="ECO:0000256" key="7">
    <source>
        <dbReference type="SAM" id="SignalP"/>
    </source>
</evidence>
<feature type="region of interest" description="Disordered" evidence="6">
    <location>
        <begin position="161"/>
        <end position="228"/>
    </location>
</feature>
<dbReference type="Gene3D" id="3.10.50.40">
    <property type="match status" value="1"/>
</dbReference>
<dbReference type="InterPro" id="IPR044609">
    <property type="entry name" value="FKBP2/11"/>
</dbReference>
<feature type="compositionally biased region" description="Basic residues" evidence="6">
    <location>
        <begin position="208"/>
        <end position="228"/>
    </location>
</feature>
<name>A0ABQ9YEQ2_9EUKA</name>
<dbReference type="PROSITE" id="PS50059">
    <property type="entry name" value="FKBP_PPIASE"/>
    <property type="match status" value="1"/>
</dbReference>
<feature type="domain" description="PPIase FKBP-type" evidence="8">
    <location>
        <begin position="54"/>
        <end position="142"/>
    </location>
</feature>
<evidence type="ECO:0000256" key="6">
    <source>
        <dbReference type="SAM" id="MobiDB-lite"/>
    </source>
</evidence>
<gene>
    <name evidence="9" type="ORF">BLNAU_2905</name>
</gene>
<reference evidence="9 10" key="1">
    <citation type="journal article" date="2022" name="bioRxiv">
        <title>Genomics of Preaxostyla Flagellates Illuminates Evolutionary Transitions and the Path Towards Mitochondrial Loss.</title>
        <authorList>
            <person name="Novak L.V.F."/>
            <person name="Treitli S.C."/>
            <person name="Pyrih J."/>
            <person name="Halakuc P."/>
            <person name="Pipaliya S.V."/>
            <person name="Vacek V."/>
            <person name="Brzon O."/>
            <person name="Soukal P."/>
            <person name="Eme L."/>
            <person name="Dacks J.B."/>
            <person name="Karnkowska A."/>
            <person name="Elias M."/>
            <person name="Hampl V."/>
        </authorList>
    </citation>
    <scope>NUCLEOTIDE SEQUENCE [LARGE SCALE GENOMIC DNA]</scope>
    <source>
        <strain evidence="9">NAU3</strain>
        <tissue evidence="9">Gut</tissue>
    </source>
</reference>
<comment type="catalytic activity">
    <reaction evidence="1 5">
        <text>[protein]-peptidylproline (omega=180) = [protein]-peptidylproline (omega=0)</text>
        <dbReference type="Rhea" id="RHEA:16237"/>
        <dbReference type="Rhea" id="RHEA-COMP:10747"/>
        <dbReference type="Rhea" id="RHEA-COMP:10748"/>
        <dbReference type="ChEBI" id="CHEBI:83833"/>
        <dbReference type="ChEBI" id="CHEBI:83834"/>
        <dbReference type="EC" id="5.2.1.8"/>
    </reaction>
</comment>
<feature type="chain" id="PRO_5045318173" description="peptidylprolyl isomerase" evidence="7">
    <location>
        <begin position="21"/>
        <end position="228"/>
    </location>
</feature>
<evidence type="ECO:0000256" key="3">
    <source>
        <dbReference type="ARBA" id="ARBA00023110"/>
    </source>
</evidence>
<dbReference type="Proteomes" id="UP001281761">
    <property type="component" value="Unassembled WGS sequence"/>
</dbReference>
<dbReference type="PANTHER" id="PTHR45779:SF7">
    <property type="entry name" value="PEPTIDYLPROLYL ISOMERASE"/>
    <property type="match status" value="1"/>
</dbReference>
<organism evidence="9 10">
    <name type="scientific">Blattamonas nauphoetae</name>
    <dbReference type="NCBI Taxonomy" id="2049346"/>
    <lineage>
        <taxon>Eukaryota</taxon>
        <taxon>Metamonada</taxon>
        <taxon>Preaxostyla</taxon>
        <taxon>Oxymonadida</taxon>
        <taxon>Blattamonas</taxon>
    </lineage>
</organism>
<evidence type="ECO:0000256" key="5">
    <source>
        <dbReference type="PROSITE-ProRule" id="PRU00277"/>
    </source>
</evidence>
<sequence length="228" mass="26041">MISVSLLLVLAATAQQDVSPDDPFYTPPRRRPPRMLQIGVLERNATCTSKVQRGDEVEIGYKMYLFVSGKLVDYTKDNESFIFRVGYSQTLEGLDQGVLGMCIGEKRKLQIPAYNAYGMRGASLAVPGGQSLIMEVTLIDFFPLEYDDELADEKMREKMENEERAKEGDFTAYLKKPPFNPKDFHIINQRGGEMLRTYHHPPDPTIPRRVRDKPEKRKKPKKKKAIGK</sequence>
<keyword evidence="4 5" id="KW-0413">Isomerase</keyword>
<proteinExistence type="predicted"/>
<dbReference type="PANTHER" id="PTHR45779">
    <property type="entry name" value="PEPTIDYLPROLYL ISOMERASE"/>
    <property type="match status" value="1"/>
</dbReference>
<keyword evidence="7" id="KW-0732">Signal</keyword>
<dbReference type="InterPro" id="IPR046357">
    <property type="entry name" value="PPIase_dom_sf"/>
</dbReference>
<keyword evidence="10" id="KW-1185">Reference proteome</keyword>
<dbReference type="GO" id="GO:0003755">
    <property type="term" value="F:peptidyl-prolyl cis-trans isomerase activity"/>
    <property type="evidence" value="ECO:0007669"/>
    <property type="project" value="UniProtKB-EC"/>
</dbReference>
<dbReference type="EC" id="5.2.1.8" evidence="2 5"/>
<comment type="caution">
    <text evidence="9">The sequence shown here is derived from an EMBL/GenBank/DDBJ whole genome shotgun (WGS) entry which is preliminary data.</text>
</comment>
<keyword evidence="3 5" id="KW-0697">Rotamase</keyword>
<dbReference type="Pfam" id="PF00254">
    <property type="entry name" value="FKBP_C"/>
    <property type="match status" value="1"/>
</dbReference>
<dbReference type="SUPFAM" id="SSF54534">
    <property type="entry name" value="FKBP-like"/>
    <property type="match status" value="1"/>
</dbReference>
<evidence type="ECO:0000313" key="9">
    <source>
        <dbReference type="EMBL" id="KAK2962245.1"/>
    </source>
</evidence>
<accession>A0ABQ9YEQ2</accession>
<evidence type="ECO:0000313" key="10">
    <source>
        <dbReference type="Proteomes" id="UP001281761"/>
    </source>
</evidence>
<evidence type="ECO:0000256" key="1">
    <source>
        <dbReference type="ARBA" id="ARBA00000971"/>
    </source>
</evidence>
<dbReference type="EMBL" id="JARBJD010000012">
    <property type="protein sequence ID" value="KAK2962245.1"/>
    <property type="molecule type" value="Genomic_DNA"/>
</dbReference>
<evidence type="ECO:0000256" key="4">
    <source>
        <dbReference type="ARBA" id="ARBA00023235"/>
    </source>
</evidence>
<protein>
    <recommendedName>
        <fullName evidence="2 5">peptidylprolyl isomerase</fullName>
        <ecNumber evidence="2 5">5.2.1.8</ecNumber>
    </recommendedName>
</protein>
<dbReference type="InterPro" id="IPR001179">
    <property type="entry name" value="PPIase_FKBP_dom"/>
</dbReference>
<evidence type="ECO:0000256" key="2">
    <source>
        <dbReference type="ARBA" id="ARBA00013194"/>
    </source>
</evidence>
<feature type="signal peptide" evidence="7">
    <location>
        <begin position="1"/>
        <end position="20"/>
    </location>
</feature>
<evidence type="ECO:0000259" key="8">
    <source>
        <dbReference type="PROSITE" id="PS50059"/>
    </source>
</evidence>